<dbReference type="PROSITE" id="PS51375">
    <property type="entry name" value="PPR"/>
    <property type="match status" value="5"/>
</dbReference>
<dbReference type="InterPro" id="IPR011990">
    <property type="entry name" value="TPR-like_helical_dom_sf"/>
</dbReference>
<feature type="repeat" description="PPR" evidence="3">
    <location>
        <begin position="203"/>
        <end position="237"/>
    </location>
</feature>
<dbReference type="InterPro" id="IPR046848">
    <property type="entry name" value="E_motif"/>
</dbReference>
<dbReference type="NCBIfam" id="TIGR00756">
    <property type="entry name" value="PPR"/>
    <property type="match status" value="5"/>
</dbReference>
<dbReference type="Proteomes" id="UP000222542">
    <property type="component" value="Unassembled WGS sequence"/>
</dbReference>
<sequence>MALHINTLLANRLVDMYSKCSSLEYAQRAFNEVSNKNCQSWNTKLSAFCQRGLFGEVFKVFDEMPEPNVESSNSIVLSLTRCGFPGKAMGFFKRMGKRYGDDFLIDEFTVVGVANACACLGVLKLLRELHGLAIVVGVRFNLVVCNALIDAYGKCGKPEYSYSILCRMHETDVFSWTSMLVAYIRASRFADACTLFDSMPVRNVVAWTALITGFTQNGEGDKALCVFKEMLEEGIVPNASTYVSVLGACADIPLIEKGKQVHGHIFRYTRLIDLHNVLVANVLIDMYCKCGDMISAMTLFERLDGKDRVTWNSIIIGFAQNGHGEMTLCMFDKMIEAGTKPNHVTFLGVLSACSHCGLLSEGFRYLHSMEREYNIVPQLDHYGILIDLLGRKNRLREAAELIKGAPWGTNHIGMWGALLGACRVHGNLELAKRAAETLFELEPDNAARYIMLSNIYAAAGRWDDARRLRRYMDNRGLMKETAYSWIEIKNIKHKFVAKDKSHSLFLIPPIFNGENYQAWAIRMTVHLEALDLWEAVEEDYEVTPLGDNPTVNQMRHHKERKTRKVKAKACLFSAVSASILFRIMQMKSAVEIWEYLENEYQGNERVQNMQVMNLIREFEMKRMKEFETIKDYADQLLDLSNKVRLFGKDFTDERIVQKILVTLPEKYEATISSLKNSKDLSSITLAELVNALQALEQRRIMRKEGFVEGFSS</sequence>
<evidence type="ECO:0000256" key="3">
    <source>
        <dbReference type="PROSITE-ProRule" id="PRU00708"/>
    </source>
</evidence>
<comment type="similarity">
    <text evidence="2">Belongs to the PPR family. PCMP-E subfamily.</text>
</comment>
<dbReference type="Pfam" id="PF20431">
    <property type="entry name" value="E_motif"/>
    <property type="match status" value="1"/>
</dbReference>
<dbReference type="OMA" id="LVFAWMP"/>
<dbReference type="AlphaFoldDB" id="A0A2G2YYF5"/>
<dbReference type="PANTHER" id="PTHR47926">
    <property type="entry name" value="PENTATRICOPEPTIDE REPEAT-CONTAINING PROTEIN"/>
    <property type="match status" value="1"/>
</dbReference>
<evidence type="ECO:0000313" key="4">
    <source>
        <dbReference type="EMBL" id="PHT74778.1"/>
    </source>
</evidence>
<dbReference type="Pfam" id="PF14223">
    <property type="entry name" value="Retrotran_gag_2"/>
    <property type="match status" value="1"/>
</dbReference>
<evidence type="ECO:0000313" key="5">
    <source>
        <dbReference type="Proteomes" id="UP000222542"/>
    </source>
</evidence>
<feature type="repeat" description="PPR" evidence="3">
    <location>
        <begin position="307"/>
        <end position="341"/>
    </location>
</feature>
<dbReference type="FunFam" id="1.25.40.10:FF:000280">
    <property type="entry name" value="Pentatricopeptide repeat-containing protein"/>
    <property type="match status" value="1"/>
</dbReference>
<dbReference type="FunFam" id="1.25.40.10:FF:000031">
    <property type="entry name" value="Pentatricopeptide repeat-containing protein mitochondrial"/>
    <property type="match status" value="1"/>
</dbReference>
<reference evidence="4 5" key="2">
    <citation type="journal article" date="2017" name="Genome Biol.">
        <title>New reference genome sequences of hot pepper reveal the massive evolution of plant disease-resistance genes by retroduplication.</title>
        <authorList>
            <person name="Kim S."/>
            <person name="Park J."/>
            <person name="Yeom S.I."/>
            <person name="Kim Y.M."/>
            <person name="Seo E."/>
            <person name="Kim K.T."/>
            <person name="Kim M.S."/>
            <person name="Lee J.M."/>
            <person name="Cheong K."/>
            <person name="Shin H.S."/>
            <person name="Kim S.B."/>
            <person name="Han K."/>
            <person name="Lee J."/>
            <person name="Park M."/>
            <person name="Lee H.A."/>
            <person name="Lee H.Y."/>
            <person name="Lee Y."/>
            <person name="Oh S."/>
            <person name="Lee J.H."/>
            <person name="Choi E."/>
            <person name="Choi E."/>
            <person name="Lee S.E."/>
            <person name="Jeon J."/>
            <person name="Kim H."/>
            <person name="Choi G."/>
            <person name="Song H."/>
            <person name="Lee J."/>
            <person name="Lee S.C."/>
            <person name="Kwon J.K."/>
            <person name="Lee H.Y."/>
            <person name="Koo N."/>
            <person name="Hong Y."/>
            <person name="Kim R.W."/>
            <person name="Kang W.H."/>
            <person name="Huh J.H."/>
            <person name="Kang B.C."/>
            <person name="Yang T.J."/>
            <person name="Lee Y.H."/>
            <person name="Bennetzen J.L."/>
            <person name="Choi D."/>
        </authorList>
    </citation>
    <scope>NUCLEOTIDE SEQUENCE [LARGE SCALE GENOMIC DNA]</scope>
    <source>
        <strain evidence="5">cv. CM334</strain>
    </source>
</reference>
<evidence type="ECO:0000256" key="1">
    <source>
        <dbReference type="ARBA" id="ARBA00022737"/>
    </source>
</evidence>
<feature type="repeat" description="PPR" evidence="3">
    <location>
        <begin position="445"/>
        <end position="479"/>
    </location>
</feature>
<protein>
    <submittedName>
        <fullName evidence="4">Uncharacterized protein</fullName>
    </submittedName>
</protein>
<dbReference type="GO" id="GO:0009451">
    <property type="term" value="P:RNA modification"/>
    <property type="evidence" value="ECO:0007669"/>
    <property type="project" value="InterPro"/>
</dbReference>
<feature type="repeat" description="PPR" evidence="3">
    <location>
        <begin position="141"/>
        <end position="175"/>
    </location>
</feature>
<name>A0A2G2YYF5_CAPAN</name>
<keyword evidence="1" id="KW-0677">Repeat</keyword>
<dbReference type="InterPro" id="IPR046960">
    <property type="entry name" value="PPR_At4g14850-like_plant"/>
</dbReference>
<keyword evidence="5" id="KW-1185">Reference proteome</keyword>
<gene>
    <name evidence="4" type="ORF">T459_22055</name>
</gene>
<dbReference type="Pfam" id="PF01535">
    <property type="entry name" value="PPR"/>
    <property type="match status" value="5"/>
</dbReference>
<comment type="caution">
    <text evidence="4">The sequence shown here is derived from an EMBL/GenBank/DDBJ whole genome shotgun (WGS) entry which is preliminary data.</text>
</comment>
<dbReference type="GO" id="GO:0003723">
    <property type="term" value="F:RNA binding"/>
    <property type="evidence" value="ECO:0007669"/>
    <property type="project" value="InterPro"/>
</dbReference>
<proteinExistence type="inferred from homology"/>
<dbReference type="Gene3D" id="1.25.40.10">
    <property type="entry name" value="Tetratricopeptide repeat domain"/>
    <property type="match status" value="4"/>
</dbReference>
<evidence type="ECO:0000256" key="2">
    <source>
        <dbReference type="ARBA" id="ARBA00061659"/>
    </source>
</evidence>
<dbReference type="EMBL" id="AYRZ02000008">
    <property type="protein sequence ID" value="PHT74778.1"/>
    <property type="molecule type" value="Genomic_DNA"/>
</dbReference>
<organism evidence="4 5">
    <name type="scientific">Capsicum annuum</name>
    <name type="common">Capsicum pepper</name>
    <dbReference type="NCBI Taxonomy" id="4072"/>
    <lineage>
        <taxon>Eukaryota</taxon>
        <taxon>Viridiplantae</taxon>
        <taxon>Streptophyta</taxon>
        <taxon>Embryophyta</taxon>
        <taxon>Tracheophyta</taxon>
        <taxon>Spermatophyta</taxon>
        <taxon>Magnoliopsida</taxon>
        <taxon>eudicotyledons</taxon>
        <taxon>Gunneridae</taxon>
        <taxon>Pentapetalae</taxon>
        <taxon>asterids</taxon>
        <taxon>lamiids</taxon>
        <taxon>Solanales</taxon>
        <taxon>Solanaceae</taxon>
        <taxon>Solanoideae</taxon>
        <taxon>Capsiceae</taxon>
        <taxon>Capsicum</taxon>
    </lineage>
</organism>
<dbReference type="Gramene" id="PHT74778">
    <property type="protein sequence ID" value="PHT74778"/>
    <property type="gene ID" value="T459_22055"/>
</dbReference>
<feature type="repeat" description="PPR" evidence="3">
    <location>
        <begin position="37"/>
        <end position="71"/>
    </location>
</feature>
<dbReference type="PANTHER" id="PTHR47926:SF346">
    <property type="entry name" value="PENTATRICOPEPTIDE REPEAT-CONTAINING PROTEIN"/>
    <property type="match status" value="1"/>
</dbReference>
<accession>A0A2G2YYF5</accession>
<dbReference type="Pfam" id="PF13041">
    <property type="entry name" value="PPR_2"/>
    <property type="match status" value="2"/>
</dbReference>
<dbReference type="InterPro" id="IPR002885">
    <property type="entry name" value="PPR_rpt"/>
</dbReference>
<dbReference type="SUPFAM" id="SSF48452">
    <property type="entry name" value="TPR-like"/>
    <property type="match status" value="2"/>
</dbReference>
<reference evidence="4 5" key="1">
    <citation type="journal article" date="2014" name="Nat. Genet.">
        <title>Genome sequence of the hot pepper provides insights into the evolution of pungency in Capsicum species.</title>
        <authorList>
            <person name="Kim S."/>
            <person name="Park M."/>
            <person name="Yeom S.I."/>
            <person name="Kim Y.M."/>
            <person name="Lee J.M."/>
            <person name="Lee H.A."/>
            <person name="Seo E."/>
            <person name="Choi J."/>
            <person name="Cheong K."/>
            <person name="Kim K.T."/>
            <person name="Jung K."/>
            <person name="Lee G.W."/>
            <person name="Oh S.K."/>
            <person name="Bae C."/>
            <person name="Kim S.B."/>
            <person name="Lee H.Y."/>
            <person name="Kim S.Y."/>
            <person name="Kim M.S."/>
            <person name="Kang B.C."/>
            <person name="Jo Y.D."/>
            <person name="Yang H.B."/>
            <person name="Jeong H.J."/>
            <person name="Kang W.H."/>
            <person name="Kwon J.K."/>
            <person name="Shin C."/>
            <person name="Lim J.Y."/>
            <person name="Park J.H."/>
            <person name="Huh J.H."/>
            <person name="Kim J.S."/>
            <person name="Kim B.D."/>
            <person name="Cohen O."/>
            <person name="Paran I."/>
            <person name="Suh M.C."/>
            <person name="Lee S.B."/>
            <person name="Kim Y.K."/>
            <person name="Shin Y."/>
            <person name="Noh S.J."/>
            <person name="Park J."/>
            <person name="Seo Y.S."/>
            <person name="Kwon S.Y."/>
            <person name="Kim H.A."/>
            <person name="Park J.M."/>
            <person name="Kim H.J."/>
            <person name="Choi S.B."/>
            <person name="Bosland P.W."/>
            <person name="Reeves G."/>
            <person name="Jo S.H."/>
            <person name="Lee B.W."/>
            <person name="Cho H.T."/>
            <person name="Choi H.S."/>
            <person name="Lee M.S."/>
            <person name="Yu Y."/>
            <person name="Do Choi Y."/>
            <person name="Park B.S."/>
            <person name="van Deynze A."/>
            <person name="Ashrafi H."/>
            <person name="Hill T."/>
            <person name="Kim W.T."/>
            <person name="Pai H.S."/>
            <person name="Ahn H.K."/>
            <person name="Yeam I."/>
            <person name="Giovannoni J.J."/>
            <person name="Rose J.K."/>
            <person name="Sorensen I."/>
            <person name="Lee S.J."/>
            <person name="Kim R.W."/>
            <person name="Choi I.Y."/>
            <person name="Choi B.S."/>
            <person name="Lim J.S."/>
            <person name="Lee Y.H."/>
            <person name="Choi D."/>
        </authorList>
    </citation>
    <scope>NUCLEOTIDE SEQUENCE [LARGE SCALE GENOMIC DNA]</scope>
    <source>
        <strain evidence="5">cv. CM334</strain>
    </source>
</reference>